<proteinExistence type="predicted"/>
<reference evidence="2 3" key="1">
    <citation type="journal article" date="2016" name="Genome Announc.">
        <title>Complete Genome and Plasmid Sequences for Rhodococcus fascians D188 and Draft Sequences for Rhodococcus Isolates PBTS 1 and PBTS 2.</title>
        <authorList>
            <person name="Stamler R.A."/>
            <person name="Vereecke D."/>
            <person name="Zhang Y."/>
            <person name="Schilkey F."/>
            <person name="Devitt N."/>
            <person name="Randall J.J."/>
        </authorList>
    </citation>
    <scope>NUCLEOTIDE SEQUENCE [LARGE SCALE GENOMIC DNA]</scope>
    <source>
        <strain evidence="2 3">PBTS2</strain>
    </source>
</reference>
<evidence type="ECO:0000313" key="3">
    <source>
        <dbReference type="Proteomes" id="UP000076038"/>
    </source>
</evidence>
<feature type="transmembrane region" description="Helical" evidence="1">
    <location>
        <begin position="81"/>
        <end position="98"/>
    </location>
</feature>
<dbReference type="PATRIC" id="fig|1653479.3.peg.2924"/>
<keyword evidence="3" id="KW-1185">Reference proteome</keyword>
<evidence type="ECO:0000313" key="2">
    <source>
        <dbReference type="EMBL" id="AMY24181.1"/>
    </source>
</evidence>
<feature type="transmembrane region" description="Helical" evidence="1">
    <location>
        <begin position="143"/>
        <end position="166"/>
    </location>
</feature>
<dbReference type="AlphaFoldDB" id="A0A143QML7"/>
<dbReference type="Proteomes" id="UP000076038">
    <property type="component" value="Chromosome"/>
</dbReference>
<name>A0A143QML7_RHOFA</name>
<organism evidence="2 3">
    <name type="scientific">Rhodococcoides fascians</name>
    <name type="common">Rhodococcus fascians</name>
    <dbReference type="NCBI Taxonomy" id="1828"/>
    <lineage>
        <taxon>Bacteria</taxon>
        <taxon>Bacillati</taxon>
        <taxon>Actinomycetota</taxon>
        <taxon>Actinomycetes</taxon>
        <taxon>Mycobacteriales</taxon>
        <taxon>Nocardiaceae</taxon>
        <taxon>Rhodococcoides</taxon>
    </lineage>
</organism>
<dbReference type="RefSeq" id="WP_048319512.1">
    <property type="nucleotide sequence ID" value="NZ_CP015220.1"/>
</dbReference>
<reference evidence="3" key="2">
    <citation type="submission" date="2016-04" db="EMBL/GenBank/DDBJ databases">
        <title>Complete Genome and Plasmid Sequences for Rhodococcus fascians D188 and Draft Sequences for Rhodococcus spp. Isolates PBTS 1 and PBTS 2.</title>
        <authorList>
            <person name="Stamer R."/>
            <person name="Vereecke D."/>
            <person name="Zhang Y."/>
            <person name="Schilkey F."/>
            <person name="Devitt N."/>
            <person name="Randall J."/>
        </authorList>
    </citation>
    <scope>NUCLEOTIDE SEQUENCE [LARGE SCALE GENOMIC DNA]</scope>
    <source>
        <strain evidence="3">PBTS2</strain>
    </source>
</reference>
<dbReference type="EMBL" id="CP015220">
    <property type="protein sequence ID" value="AMY24181.1"/>
    <property type="molecule type" value="Genomic_DNA"/>
</dbReference>
<feature type="transmembrane region" description="Helical" evidence="1">
    <location>
        <begin position="24"/>
        <end position="45"/>
    </location>
</feature>
<accession>A0A143QML7</accession>
<keyword evidence="1" id="KW-0812">Transmembrane</keyword>
<keyword evidence="1" id="KW-1133">Transmembrane helix</keyword>
<sequence>MSLTLGPVVGMPPGRERTRAGVDLVDAVLAAVAILCLVVHVVLLIVTGTAMLGMVVPMLVLSGLCVAFTCRKGNGHRVREYAVTAGFGIAMLTVHWALMSTSLGHSSHTAAESGAMDHAAMGHGAMDMAGSGSVLSAQSFEGLMQAGLFFAALQIVLAVGASVRALRAGGE</sequence>
<feature type="transmembrane region" description="Helical" evidence="1">
    <location>
        <begin position="51"/>
        <end position="69"/>
    </location>
</feature>
<keyword evidence="1" id="KW-0472">Membrane</keyword>
<dbReference type="KEGG" id="rhs:A3Q41_02890"/>
<gene>
    <name evidence="2" type="ORF">A3Q41_02890</name>
</gene>
<protein>
    <submittedName>
        <fullName evidence="2">Uncharacterized protein</fullName>
    </submittedName>
</protein>
<evidence type="ECO:0000256" key="1">
    <source>
        <dbReference type="SAM" id="Phobius"/>
    </source>
</evidence>
<dbReference type="OrthoDB" id="4465714at2"/>